<evidence type="ECO:0000256" key="4">
    <source>
        <dbReference type="ARBA" id="ARBA00023170"/>
    </source>
</evidence>
<dbReference type="CDD" id="cd00063">
    <property type="entry name" value="FN3"/>
    <property type="match status" value="3"/>
</dbReference>
<reference evidence="9 10" key="1">
    <citation type="submission" date="2018-10" db="EMBL/GenBank/DDBJ databases">
        <authorList>
            <consortium name="Pathogen Informatics"/>
        </authorList>
    </citation>
    <scope>NUCLEOTIDE SEQUENCE [LARGE SCALE GENOMIC DNA]</scope>
</reference>
<feature type="region of interest" description="Disordered" evidence="6">
    <location>
        <begin position="153"/>
        <end position="175"/>
    </location>
</feature>
<protein>
    <recommendedName>
        <fullName evidence="8">Fibronectin type-III domain-containing protein</fullName>
    </recommendedName>
</protein>
<keyword evidence="7" id="KW-1133">Transmembrane helix</keyword>
<dbReference type="Proteomes" id="UP000274131">
    <property type="component" value="Unassembled WGS sequence"/>
</dbReference>
<dbReference type="PANTHER" id="PTHR23036:SF151">
    <property type="entry name" value="FIBRONECTIN TYPE-III DOMAIN-CONTAINING PROTEIN"/>
    <property type="match status" value="1"/>
</dbReference>
<sequence>MNDYIRGPSHCVKGLKPSHSYVFAVRAENSNGLGPPSEISEVAHTSSARSSYDGDVLSYSSLDSKMALRSLGSAQLVKLRDVRTVNSTAVEVSWKTLHMEPLIEGYYIQWRLPNSPDTNYIKVGTREAQSAIVNGLKPFTHYDFFVTPYHGPDRGRPSNSLEGKTDEAPPGEPPPEVRVRMMNITTLRISWQKPPQETLNGICVGYQVTITGRGLRYSRNITTSERAASVTLFNLEPNMSYTVKVAARTKAGIGAFRKLDPVVMNEQTLQEHKRLMHSSSGVRNILQVFEKPWFIPVAAVLIWLILVAIIAFIYWKWRSLRGKANRMPFIKINDGSVHMTARDAMWMDHPNFNSAQRSLLLSGAVSNGSCGAPPVYTQTPHHADYYIDGQMAHSEYPINLMNTINRSQSPNHYHYASLSGNPIVPTFCGGGNQIMDDPSPYATTTLVMNNRRKWIQDNMVKPPVLPSNPVPSGPPPRYLLSCDSNTMSGRRSVNLRAHPLVESRSQGFTKQESPPHTDVSYVQSSDGTGGSSNGRTKLGTLGNGRRTPPKQTLMDLLPPPPSEAPPPEETSEVEASSNQVSSNVADEKAHLRVRTNELYDTVSENLLGENEKRYNHSSTGLPNNRPNSRLRSELIIFWCFTGYRSNGSGRQEEDDSQRSSLMMDENGCSTFCSSSEADEENSDGDENQFSNRNDVGSGTDHVQHRPLQPCMGVSASALSQSSCMLF</sequence>
<feature type="domain" description="Fibronectin type-III" evidence="8">
    <location>
        <begin position="173"/>
        <end position="267"/>
    </location>
</feature>
<keyword evidence="3" id="KW-1015">Disulfide bond</keyword>
<evidence type="ECO:0000256" key="6">
    <source>
        <dbReference type="SAM" id="MobiDB-lite"/>
    </source>
</evidence>
<dbReference type="Gene3D" id="2.60.40.10">
    <property type="entry name" value="Immunoglobulins"/>
    <property type="match status" value="3"/>
</dbReference>
<feature type="region of interest" description="Disordered" evidence="6">
    <location>
        <begin position="460"/>
        <end position="485"/>
    </location>
</feature>
<organism evidence="9 10">
    <name type="scientific">Enterobius vermicularis</name>
    <name type="common">Human pinworm</name>
    <dbReference type="NCBI Taxonomy" id="51028"/>
    <lineage>
        <taxon>Eukaryota</taxon>
        <taxon>Metazoa</taxon>
        <taxon>Ecdysozoa</taxon>
        <taxon>Nematoda</taxon>
        <taxon>Chromadorea</taxon>
        <taxon>Rhabditida</taxon>
        <taxon>Spirurina</taxon>
        <taxon>Oxyuridomorpha</taxon>
        <taxon>Oxyuroidea</taxon>
        <taxon>Oxyuridae</taxon>
        <taxon>Enterobius</taxon>
    </lineage>
</organism>
<keyword evidence="1" id="KW-0732">Signal</keyword>
<proteinExistence type="predicted"/>
<feature type="domain" description="Fibronectin type-III" evidence="8">
    <location>
        <begin position="1"/>
        <end position="48"/>
    </location>
</feature>
<evidence type="ECO:0000313" key="10">
    <source>
        <dbReference type="Proteomes" id="UP000274131"/>
    </source>
</evidence>
<keyword evidence="4" id="KW-0675">Receptor</keyword>
<gene>
    <name evidence="9" type="ORF">EVEC_LOCUS10192</name>
</gene>
<evidence type="ECO:0000256" key="3">
    <source>
        <dbReference type="ARBA" id="ARBA00023157"/>
    </source>
</evidence>
<dbReference type="InterPro" id="IPR036116">
    <property type="entry name" value="FN3_sf"/>
</dbReference>
<dbReference type="SMART" id="SM00060">
    <property type="entry name" value="FN3"/>
    <property type="match status" value="2"/>
</dbReference>
<feature type="domain" description="Fibronectin type-III" evidence="8">
    <location>
        <begin position="75"/>
        <end position="168"/>
    </location>
</feature>
<dbReference type="AlphaFoldDB" id="A0A3P6J7Q6"/>
<dbReference type="GO" id="GO:0043235">
    <property type="term" value="C:receptor complex"/>
    <property type="evidence" value="ECO:0007669"/>
    <property type="project" value="TreeGrafter"/>
</dbReference>
<accession>A0A3P6J7Q6</accession>
<dbReference type="PROSITE" id="PS50853">
    <property type="entry name" value="FN3"/>
    <property type="match status" value="3"/>
</dbReference>
<dbReference type="GO" id="GO:0019955">
    <property type="term" value="F:cytokine binding"/>
    <property type="evidence" value="ECO:0007669"/>
    <property type="project" value="TreeGrafter"/>
</dbReference>
<keyword evidence="7" id="KW-0812">Transmembrane</keyword>
<feature type="compositionally biased region" description="Pro residues" evidence="6">
    <location>
        <begin position="463"/>
        <end position="477"/>
    </location>
</feature>
<keyword evidence="2" id="KW-0677">Repeat</keyword>
<dbReference type="InterPro" id="IPR003961">
    <property type="entry name" value="FN3_dom"/>
</dbReference>
<dbReference type="STRING" id="51028.A0A3P6J7Q6"/>
<dbReference type="GO" id="GO:0004896">
    <property type="term" value="F:cytokine receptor activity"/>
    <property type="evidence" value="ECO:0007669"/>
    <property type="project" value="TreeGrafter"/>
</dbReference>
<dbReference type="SUPFAM" id="SSF49265">
    <property type="entry name" value="Fibronectin type III"/>
    <property type="match status" value="2"/>
</dbReference>
<evidence type="ECO:0000256" key="7">
    <source>
        <dbReference type="SAM" id="Phobius"/>
    </source>
</evidence>
<feature type="region of interest" description="Disordered" evidence="6">
    <location>
        <begin position="497"/>
        <end position="592"/>
    </location>
</feature>
<dbReference type="EMBL" id="UXUI01010623">
    <property type="protein sequence ID" value="VDD95441.1"/>
    <property type="molecule type" value="Genomic_DNA"/>
</dbReference>
<dbReference type="OrthoDB" id="428111at2759"/>
<evidence type="ECO:0000256" key="1">
    <source>
        <dbReference type="ARBA" id="ARBA00022729"/>
    </source>
</evidence>
<feature type="region of interest" description="Disordered" evidence="6">
    <location>
        <begin position="647"/>
        <end position="706"/>
    </location>
</feature>
<feature type="compositionally biased region" description="Acidic residues" evidence="6">
    <location>
        <begin position="676"/>
        <end position="686"/>
    </location>
</feature>
<feature type="compositionally biased region" description="Pro residues" evidence="6">
    <location>
        <begin position="557"/>
        <end position="568"/>
    </location>
</feature>
<evidence type="ECO:0000256" key="2">
    <source>
        <dbReference type="ARBA" id="ARBA00022737"/>
    </source>
</evidence>
<keyword evidence="10" id="KW-1185">Reference proteome</keyword>
<feature type="compositionally biased region" description="Polar residues" evidence="6">
    <location>
        <begin position="503"/>
        <end position="526"/>
    </location>
</feature>
<keyword evidence="7" id="KW-0472">Membrane</keyword>
<dbReference type="InterPro" id="IPR013783">
    <property type="entry name" value="Ig-like_fold"/>
</dbReference>
<keyword evidence="5" id="KW-0325">Glycoprotein</keyword>
<feature type="transmembrane region" description="Helical" evidence="7">
    <location>
        <begin position="293"/>
        <end position="317"/>
    </location>
</feature>
<dbReference type="PANTHER" id="PTHR23036">
    <property type="entry name" value="CYTOKINE RECEPTOR"/>
    <property type="match status" value="1"/>
</dbReference>
<feature type="compositionally biased region" description="Polar residues" evidence="6">
    <location>
        <begin position="687"/>
        <end position="696"/>
    </location>
</feature>
<evidence type="ECO:0000259" key="8">
    <source>
        <dbReference type="PROSITE" id="PS50853"/>
    </source>
</evidence>
<name>A0A3P6J7Q6_ENTVE</name>
<dbReference type="InterPro" id="IPR050379">
    <property type="entry name" value="Type-I_Cytokine_Rcpt"/>
</dbReference>
<dbReference type="Pfam" id="PF00041">
    <property type="entry name" value="fn3"/>
    <property type="match status" value="2"/>
</dbReference>
<evidence type="ECO:0000256" key="5">
    <source>
        <dbReference type="ARBA" id="ARBA00023180"/>
    </source>
</evidence>
<dbReference type="GO" id="GO:0009897">
    <property type="term" value="C:external side of plasma membrane"/>
    <property type="evidence" value="ECO:0007669"/>
    <property type="project" value="TreeGrafter"/>
</dbReference>
<evidence type="ECO:0000313" key="9">
    <source>
        <dbReference type="EMBL" id="VDD95441.1"/>
    </source>
</evidence>